<evidence type="ECO:0008006" key="4">
    <source>
        <dbReference type="Google" id="ProtNLM"/>
    </source>
</evidence>
<sequence length="158" mass="17729">MRVFLFWLCFTIVAIWGQYLLPGTDFLAAGLVVSMQEQDRSRTLWLAVPWILLQEGMGNLAFGMMPLLYGSLALAFYFGRWLFEARNILFICLLGFFSGASQAWLALTMAGLQGVAPERGAVLATALLQALLFPLLWLTAQKMYARFVTRHAQRVATT</sequence>
<keyword evidence="1" id="KW-0472">Membrane</keyword>
<proteinExistence type="predicted"/>
<dbReference type="OrthoDB" id="5470719at2"/>
<evidence type="ECO:0000313" key="3">
    <source>
        <dbReference type="Proteomes" id="UP000014975"/>
    </source>
</evidence>
<dbReference type="EMBL" id="ATHI01000026">
    <property type="protein sequence ID" value="EPR32776.1"/>
    <property type="molecule type" value="Genomic_DNA"/>
</dbReference>
<feature type="transmembrane region" description="Helical" evidence="1">
    <location>
        <begin position="88"/>
        <end position="109"/>
    </location>
</feature>
<dbReference type="Proteomes" id="UP000014975">
    <property type="component" value="Unassembled WGS sequence"/>
</dbReference>
<name>S7T8A0_9BACT</name>
<reference evidence="2 3" key="1">
    <citation type="journal article" date="2013" name="Genome Announc.">
        <title>Draft genome sequences for three mercury-methylating, sulfate-reducing bacteria.</title>
        <authorList>
            <person name="Brown S.D."/>
            <person name="Hurt R.A.Jr."/>
            <person name="Gilmour C.C."/>
            <person name="Elias D.A."/>
        </authorList>
    </citation>
    <scope>NUCLEOTIDE SEQUENCE [LARGE SCALE GENOMIC DNA]</scope>
    <source>
        <strain evidence="2 3">DSM 16529</strain>
    </source>
</reference>
<keyword evidence="3" id="KW-1185">Reference proteome</keyword>
<dbReference type="RefSeq" id="WP_020886911.1">
    <property type="nucleotide sequence ID" value="NZ_ATHI01000026.1"/>
</dbReference>
<evidence type="ECO:0000313" key="2">
    <source>
        <dbReference type="EMBL" id="EPR32776.1"/>
    </source>
</evidence>
<dbReference type="eggNOG" id="ENOG50343K2">
    <property type="taxonomic scope" value="Bacteria"/>
</dbReference>
<accession>S7T8A0</accession>
<dbReference type="AlphaFoldDB" id="S7T8A0"/>
<organism evidence="2 3">
    <name type="scientific">Alkalidesulfovibrio alkalitolerans DSM 16529</name>
    <dbReference type="NCBI Taxonomy" id="1121439"/>
    <lineage>
        <taxon>Bacteria</taxon>
        <taxon>Pseudomonadati</taxon>
        <taxon>Thermodesulfobacteriota</taxon>
        <taxon>Desulfovibrionia</taxon>
        <taxon>Desulfovibrionales</taxon>
        <taxon>Desulfovibrionaceae</taxon>
        <taxon>Alkalidesulfovibrio</taxon>
    </lineage>
</organism>
<dbReference type="PATRIC" id="fig|1121439.3.peg.1564"/>
<protein>
    <recommendedName>
        <fullName evidence="4">Rod shape-determining protein MreD</fullName>
    </recommendedName>
</protein>
<keyword evidence="1" id="KW-0812">Transmembrane</keyword>
<comment type="caution">
    <text evidence="2">The sequence shown here is derived from an EMBL/GenBank/DDBJ whole genome shotgun (WGS) entry which is preliminary data.</text>
</comment>
<keyword evidence="1" id="KW-1133">Transmembrane helix</keyword>
<evidence type="ECO:0000256" key="1">
    <source>
        <dbReference type="SAM" id="Phobius"/>
    </source>
</evidence>
<gene>
    <name evidence="2" type="ORF">dsat_0217</name>
</gene>
<feature type="transmembrane region" description="Helical" evidence="1">
    <location>
        <begin position="58"/>
        <end position="79"/>
    </location>
</feature>
<dbReference type="STRING" id="1121439.dsat_0217"/>
<feature type="transmembrane region" description="Helical" evidence="1">
    <location>
        <begin position="121"/>
        <end position="140"/>
    </location>
</feature>